<dbReference type="InterPro" id="IPR000719">
    <property type="entry name" value="Prot_kinase_dom"/>
</dbReference>
<dbReference type="PANTHER" id="PTHR24348:SF22">
    <property type="entry name" value="NON-SPECIFIC SERINE_THREONINE PROTEIN KINASE"/>
    <property type="match status" value="1"/>
</dbReference>
<dbReference type="SUPFAM" id="SSF48452">
    <property type="entry name" value="TPR-like"/>
    <property type="match status" value="1"/>
</dbReference>
<reference evidence="7 8" key="1">
    <citation type="journal article" date="2015" name="BMC Genomics">
        <title>Genome mining reveals unlocked bioactive potential of marine Gram-negative bacteria.</title>
        <authorList>
            <person name="Machado H."/>
            <person name="Sonnenschein E.C."/>
            <person name="Melchiorsen J."/>
            <person name="Gram L."/>
        </authorList>
    </citation>
    <scope>NUCLEOTIDE SEQUENCE [LARGE SCALE GENOMIC DNA]</scope>
    <source>
        <strain evidence="7 8">S4054</strain>
    </source>
</reference>
<evidence type="ECO:0000313" key="7">
    <source>
        <dbReference type="EMBL" id="KKE84338.1"/>
    </source>
</evidence>
<dbReference type="PANTHER" id="PTHR24348">
    <property type="entry name" value="SERINE/THREONINE-PROTEIN KINASE UNC-51-RELATED"/>
    <property type="match status" value="1"/>
</dbReference>
<feature type="domain" description="Protein kinase" evidence="6">
    <location>
        <begin position="35"/>
        <end position="292"/>
    </location>
</feature>
<dbReference type="Gene3D" id="3.40.50.300">
    <property type="entry name" value="P-loop containing nucleotide triphosphate hydrolases"/>
    <property type="match status" value="1"/>
</dbReference>
<evidence type="ECO:0000259" key="6">
    <source>
        <dbReference type="PROSITE" id="PS50011"/>
    </source>
</evidence>
<keyword evidence="4 5" id="KW-0067">ATP-binding</keyword>
<evidence type="ECO:0000256" key="4">
    <source>
        <dbReference type="ARBA" id="ARBA00022840"/>
    </source>
</evidence>
<proteinExistence type="predicted"/>
<name>A0A0F6ADV6_9GAMM</name>
<dbReference type="PROSITE" id="PS50011">
    <property type="entry name" value="PROTEIN_KINASE_DOM"/>
    <property type="match status" value="1"/>
</dbReference>
<dbReference type="GO" id="GO:0000407">
    <property type="term" value="C:phagophore assembly site"/>
    <property type="evidence" value="ECO:0007669"/>
    <property type="project" value="TreeGrafter"/>
</dbReference>
<dbReference type="PATRIC" id="fig|1129367.4.peg.1901"/>
<accession>A0A0F6ADV6</accession>
<keyword evidence="3" id="KW-0418">Kinase</keyword>
<dbReference type="GO" id="GO:0005524">
    <property type="term" value="F:ATP binding"/>
    <property type="evidence" value="ECO:0007669"/>
    <property type="project" value="UniProtKB-UniRule"/>
</dbReference>
<dbReference type="EMBL" id="AUXW01000138">
    <property type="protein sequence ID" value="KKE84338.1"/>
    <property type="molecule type" value="Genomic_DNA"/>
</dbReference>
<evidence type="ECO:0000256" key="3">
    <source>
        <dbReference type="ARBA" id="ARBA00022777"/>
    </source>
</evidence>
<protein>
    <recommendedName>
        <fullName evidence="6">Protein kinase domain-containing protein</fullName>
    </recommendedName>
</protein>
<dbReference type="Proteomes" id="UP000033434">
    <property type="component" value="Unassembled WGS sequence"/>
</dbReference>
<dbReference type="SUPFAM" id="SSF56112">
    <property type="entry name" value="Protein kinase-like (PK-like)"/>
    <property type="match status" value="1"/>
</dbReference>
<dbReference type="InterPro" id="IPR008271">
    <property type="entry name" value="Ser/Thr_kinase_AS"/>
</dbReference>
<dbReference type="InterPro" id="IPR011990">
    <property type="entry name" value="TPR-like_helical_dom_sf"/>
</dbReference>
<feature type="binding site" evidence="5">
    <location>
        <position position="64"/>
    </location>
    <ligand>
        <name>ATP</name>
        <dbReference type="ChEBI" id="CHEBI:30616"/>
    </ligand>
</feature>
<evidence type="ECO:0000313" key="8">
    <source>
        <dbReference type="Proteomes" id="UP000033434"/>
    </source>
</evidence>
<evidence type="ECO:0000256" key="2">
    <source>
        <dbReference type="ARBA" id="ARBA00022741"/>
    </source>
</evidence>
<dbReference type="RefSeq" id="WP_046355585.1">
    <property type="nucleotide sequence ID" value="NZ_AUXW01000138.1"/>
</dbReference>
<dbReference type="GO" id="GO:0005829">
    <property type="term" value="C:cytosol"/>
    <property type="evidence" value="ECO:0007669"/>
    <property type="project" value="TreeGrafter"/>
</dbReference>
<dbReference type="InterPro" id="IPR011009">
    <property type="entry name" value="Kinase-like_dom_sf"/>
</dbReference>
<dbReference type="InterPro" id="IPR017441">
    <property type="entry name" value="Protein_kinase_ATP_BS"/>
</dbReference>
<dbReference type="GO" id="GO:0005776">
    <property type="term" value="C:autophagosome"/>
    <property type="evidence" value="ECO:0007669"/>
    <property type="project" value="TreeGrafter"/>
</dbReference>
<dbReference type="InterPro" id="IPR045269">
    <property type="entry name" value="Atg1-like"/>
</dbReference>
<comment type="caution">
    <text evidence="7">The sequence shown here is derived from an EMBL/GenBank/DDBJ whole genome shotgun (WGS) entry which is preliminary data.</text>
</comment>
<dbReference type="GO" id="GO:0004674">
    <property type="term" value="F:protein serine/threonine kinase activity"/>
    <property type="evidence" value="ECO:0007669"/>
    <property type="project" value="InterPro"/>
</dbReference>
<dbReference type="Gene3D" id="1.10.510.10">
    <property type="entry name" value="Transferase(Phosphotransferase) domain 1"/>
    <property type="match status" value="1"/>
</dbReference>
<dbReference type="PROSITE" id="PS00107">
    <property type="entry name" value="PROTEIN_KINASE_ATP"/>
    <property type="match status" value="1"/>
</dbReference>
<dbReference type="GO" id="GO:0016020">
    <property type="term" value="C:membrane"/>
    <property type="evidence" value="ECO:0007669"/>
    <property type="project" value="TreeGrafter"/>
</dbReference>
<dbReference type="InterPro" id="IPR027417">
    <property type="entry name" value="P-loop_NTPase"/>
</dbReference>
<keyword evidence="1" id="KW-0808">Transferase</keyword>
<dbReference type="AlphaFoldDB" id="A0A0F6ADV6"/>
<keyword evidence="2 5" id="KW-0547">Nucleotide-binding</keyword>
<dbReference type="SMART" id="SM00220">
    <property type="entry name" value="S_TKc"/>
    <property type="match status" value="1"/>
</dbReference>
<dbReference type="Pfam" id="PF00069">
    <property type="entry name" value="Pkinase"/>
    <property type="match status" value="1"/>
</dbReference>
<sequence>MTDITKTVTISALTSANKRSSATSSLQHNDHLGPFILLRLLGKGAMGSAYQAWDTETNNYVVIKTIGQMESTYLYNLKREFREISYVYHENIVNIHELRVDKDLNGNMVQFIVMEYVDGVDLLTYVRQGLKRGQPLTKEGLTKLQTVLPQLIEATSVLHRNSLLHCDLKPSNILVDHLNQVKVLDFGIALSLTRSQTDIAKQTSGTLGYMAPEHHQSQLVSKASDYFSLGVIIFELLTGKVPIRNAEYCIDEQDTLPSRICDIDIQYDNLCRSLLCTDPAQRATEQDLKQWLNDNFSAIPQLQKWQRLLTQNKNEFVGHDDLLAKLFKAYKTRLNHQPVCFALHGEAGIGKTTIVNEFIHQLYDEPNVMVFQGRCFAADQLPFNALDMIVDQLFQYIREMSEQQQTSIFTSSLGLAAQLFPILKPLVKKTDSYEQHAHMKVKNPTELRIAAFNELKTLLNNLSQKVKIVLFIDDIHWGDVDSAELLAELLSPPNPVNIFCIVSYRKASLDSPFLSTWKQYVGNLKHLTYIDEPVSKLSETETEQLVSSYFPDTTPSETIKAITESAQCHPFFATEIARFYSENTYSGKIPTKTVIGMRLDQLSKDAKSLMEVICAASRPLSKKLVLAVVDANSDAQKLLSSLQSARLVRSYGARPGMIIEPYHDRIRTAVLDLMNTSETKQLNLRWAEVLEQQFPEPDLLAYHYHLGDKLAKAADYAIDAARRAEKSMAFDQAAIHYEKALDWGSFEKDKVRELIGAQANAYFNAGRCQKAAPLFLESATLIDQQNTPEKSVAERHKLFTRHIEALLVSGNVEQGIFALRQALKQLNVNYKGTNLAAGLSFVKNLVLLLIKGSKLQRQPTSSQLSLAGQKADLCWAGCKGLLYVQPLQGADLMLRSLHYALKSGDPIQVGRSLAAMGAGMFSQIKPLEKVGQRYLVQAKSLAEKHDDNYLKGVTMVWQAFSESYSGNFKHVKKQTDEAISFFVEHTVGTPWERQIAQAMSAYFSQWLGLLPETINSSYTQLREARRGGDLYSQVLFLQSICFCQLAQGKVDEIYHNVAWIEDNWLKHFTIQHFYNGIYLSTAHYLDGDYSKALNEIEKLIPEAKRHGAHRAPISRIDLTIAEARLRVTLWDDIPKHSTIRQAPAIAKSLEKEVRTDCQGHAKLIYAAMAFKEDSLTNAIKYIEEAIEIFEKNNIGLYLAHTKRRKGLLTSDDKLVQEADELLLAQGVVSIERTCELFTPGFS</sequence>
<dbReference type="PROSITE" id="PS00108">
    <property type="entry name" value="PROTEIN_KINASE_ST"/>
    <property type="match status" value="1"/>
</dbReference>
<dbReference type="InterPro" id="IPR041664">
    <property type="entry name" value="AAA_16"/>
</dbReference>
<evidence type="ECO:0000256" key="5">
    <source>
        <dbReference type="PROSITE-ProRule" id="PRU10141"/>
    </source>
</evidence>
<dbReference type="Pfam" id="PF13191">
    <property type="entry name" value="AAA_16"/>
    <property type="match status" value="1"/>
</dbReference>
<dbReference type="SUPFAM" id="SSF52540">
    <property type="entry name" value="P-loop containing nucleoside triphosphate hydrolases"/>
    <property type="match status" value="1"/>
</dbReference>
<evidence type="ECO:0000256" key="1">
    <source>
        <dbReference type="ARBA" id="ARBA00022679"/>
    </source>
</evidence>
<dbReference type="CDD" id="cd14014">
    <property type="entry name" value="STKc_PknB_like"/>
    <property type="match status" value="1"/>
</dbReference>
<gene>
    <name evidence="7" type="ORF">N479_10595</name>
</gene>
<organism evidence="7 8">
    <name type="scientific">Pseudoalteromonas luteoviolacea S4054</name>
    <dbReference type="NCBI Taxonomy" id="1129367"/>
    <lineage>
        <taxon>Bacteria</taxon>
        <taxon>Pseudomonadati</taxon>
        <taxon>Pseudomonadota</taxon>
        <taxon>Gammaproteobacteria</taxon>
        <taxon>Alteromonadales</taxon>
        <taxon>Pseudoalteromonadaceae</taxon>
        <taxon>Pseudoalteromonas</taxon>
    </lineage>
</organism>